<dbReference type="AlphaFoldDB" id="A0A8H6VG34"/>
<proteinExistence type="predicted"/>
<dbReference type="GO" id="GO:0008168">
    <property type="term" value="F:methyltransferase activity"/>
    <property type="evidence" value="ECO:0007669"/>
    <property type="project" value="TreeGrafter"/>
</dbReference>
<dbReference type="CDD" id="cd02440">
    <property type="entry name" value="AdoMet_MTases"/>
    <property type="match status" value="1"/>
</dbReference>
<dbReference type="SUPFAM" id="SSF53335">
    <property type="entry name" value="S-adenosyl-L-methionine-dependent methyltransferases"/>
    <property type="match status" value="1"/>
</dbReference>
<feature type="non-terminal residue" evidence="1">
    <location>
        <position position="1"/>
    </location>
</feature>
<dbReference type="Pfam" id="PF13489">
    <property type="entry name" value="Methyltransf_23"/>
    <property type="match status" value="1"/>
</dbReference>
<dbReference type="InterPro" id="IPR029063">
    <property type="entry name" value="SAM-dependent_MTases_sf"/>
</dbReference>
<dbReference type="PANTHER" id="PTHR43591:SF24">
    <property type="entry name" value="2-METHOXY-6-POLYPRENYL-1,4-BENZOQUINOL METHYLASE, MITOCHONDRIAL"/>
    <property type="match status" value="1"/>
</dbReference>
<gene>
    <name evidence="1" type="ORF">HII31_11799</name>
</gene>
<keyword evidence="2" id="KW-1185">Reference proteome</keyword>
<name>A0A8H6VG34_9PEZI</name>
<dbReference type="PANTHER" id="PTHR43591">
    <property type="entry name" value="METHYLTRANSFERASE"/>
    <property type="match status" value="1"/>
</dbReference>
<comment type="caution">
    <text evidence="1">The sequence shown here is derived from an EMBL/GenBank/DDBJ whole genome shotgun (WGS) entry which is preliminary data.</text>
</comment>
<dbReference type="Gene3D" id="3.40.50.150">
    <property type="entry name" value="Vaccinia Virus protein VP39"/>
    <property type="match status" value="1"/>
</dbReference>
<reference evidence="1" key="1">
    <citation type="submission" date="2020-04" db="EMBL/GenBank/DDBJ databases">
        <title>Draft genome resource of the tomato pathogen Pseudocercospora fuligena.</title>
        <authorList>
            <person name="Zaccaron A."/>
        </authorList>
    </citation>
    <scope>NUCLEOTIDE SEQUENCE</scope>
    <source>
        <strain evidence="1">PF001</strain>
    </source>
</reference>
<evidence type="ECO:0000313" key="1">
    <source>
        <dbReference type="EMBL" id="KAF7186839.1"/>
    </source>
</evidence>
<dbReference type="OrthoDB" id="2013972at2759"/>
<dbReference type="Proteomes" id="UP000660729">
    <property type="component" value="Unassembled WGS sequence"/>
</dbReference>
<dbReference type="EMBL" id="JABCIY010000245">
    <property type="protein sequence ID" value="KAF7186839.1"/>
    <property type="molecule type" value="Genomic_DNA"/>
</dbReference>
<evidence type="ECO:0000313" key="2">
    <source>
        <dbReference type="Proteomes" id="UP000660729"/>
    </source>
</evidence>
<sequence>MEADEHDEHDSTFGGDRASLATSSTSLISSARQFQFEHGRRYHGYNAGKYHFPNDEVELNRMDIEHHNQKLQLDGRLHLCPLDDPKEILDLGTGTGIWCIEMADEYPECEVIGTDLSPVQPNWLPPNCRFEVDDFEQDWTWGDSRFDMIHDRFLMGSITSHAELYKKVYSALKPGGWFELVEMECGTFSDDDTVSEDAPSKLWWRLLEEAFEKIGRPIPKIDRFPKLLEDAGFENVQFQMIKRPVNDWPKDPKMKEIGRYSCLNYLEGLEGFTMAPFTRVLGWSPEEAQILIAKVRKETVTRKIHGWQKGVVCYAQKPLRPAAAAGTAASASTTSA</sequence>
<accession>A0A8H6VG34</accession>
<organism evidence="1 2">
    <name type="scientific">Pseudocercospora fuligena</name>
    <dbReference type="NCBI Taxonomy" id="685502"/>
    <lineage>
        <taxon>Eukaryota</taxon>
        <taxon>Fungi</taxon>
        <taxon>Dikarya</taxon>
        <taxon>Ascomycota</taxon>
        <taxon>Pezizomycotina</taxon>
        <taxon>Dothideomycetes</taxon>
        <taxon>Dothideomycetidae</taxon>
        <taxon>Mycosphaerellales</taxon>
        <taxon>Mycosphaerellaceae</taxon>
        <taxon>Pseudocercospora</taxon>
    </lineage>
</organism>
<protein>
    <submittedName>
        <fullName evidence="1">Secondary metabolism regulator LAE1</fullName>
    </submittedName>
</protein>